<dbReference type="AlphaFoldDB" id="A0A4S2MMN6"/>
<evidence type="ECO:0000256" key="2">
    <source>
        <dbReference type="ARBA" id="ARBA00004286"/>
    </source>
</evidence>
<keyword evidence="10 16" id="KW-0539">Nucleus</keyword>
<dbReference type="PROSITE" id="PS50102">
    <property type="entry name" value="RRM"/>
    <property type="match status" value="1"/>
</dbReference>
<dbReference type="PROSITE" id="PS50280">
    <property type="entry name" value="SET"/>
    <property type="match status" value="1"/>
</dbReference>
<feature type="compositionally biased region" description="Polar residues" evidence="18">
    <location>
        <begin position="30"/>
        <end position="41"/>
    </location>
</feature>
<dbReference type="InterPro" id="IPR001214">
    <property type="entry name" value="SET_dom"/>
</dbReference>
<feature type="region of interest" description="Disordered" evidence="18">
    <location>
        <begin position="28"/>
        <end position="125"/>
    </location>
</feature>
<dbReference type="PROSITE" id="PS51572">
    <property type="entry name" value="SAM_MT43_1"/>
    <property type="match status" value="1"/>
</dbReference>
<evidence type="ECO:0000256" key="3">
    <source>
        <dbReference type="ARBA" id="ARBA00012182"/>
    </source>
</evidence>
<feature type="domain" description="Post-SET" evidence="21">
    <location>
        <begin position="1092"/>
        <end position="1108"/>
    </location>
</feature>
<evidence type="ECO:0000256" key="12">
    <source>
        <dbReference type="ARBA" id="ARBA00044515"/>
    </source>
</evidence>
<dbReference type="Gene3D" id="2.170.270.10">
    <property type="entry name" value="SET domain"/>
    <property type="match status" value="1"/>
</dbReference>
<evidence type="ECO:0000259" key="20">
    <source>
        <dbReference type="PROSITE" id="PS50280"/>
    </source>
</evidence>
<feature type="region of interest" description="Disordered" evidence="18">
    <location>
        <begin position="308"/>
        <end position="355"/>
    </location>
</feature>
<feature type="compositionally biased region" description="Basic and acidic residues" evidence="18">
    <location>
        <begin position="43"/>
        <end position="55"/>
    </location>
</feature>
<dbReference type="Pfam" id="PF11767">
    <property type="entry name" value="SET_assoc"/>
    <property type="match status" value="1"/>
</dbReference>
<keyword evidence="23" id="KW-1185">Reference proteome</keyword>
<comment type="catalytic activity">
    <reaction evidence="13 16">
        <text>L-lysyl(4)-[histone H3] + 3 S-adenosyl-L-methionine = N(6),N(6),N(6)-trimethyl-L-lysyl(4)-[histone H3] + 3 S-adenosyl-L-homocysteine + 3 H(+)</text>
        <dbReference type="Rhea" id="RHEA:60260"/>
        <dbReference type="Rhea" id="RHEA-COMP:15537"/>
        <dbReference type="Rhea" id="RHEA-COMP:15547"/>
        <dbReference type="ChEBI" id="CHEBI:15378"/>
        <dbReference type="ChEBI" id="CHEBI:29969"/>
        <dbReference type="ChEBI" id="CHEBI:57856"/>
        <dbReference type="ChEBI" id="CHEBI:59789"/>
        <dbReference type="ChEBI" id="CHEBI:61961"/>
        <dbReference type="EC" id="2.1.1.354"/>
    </reaction>
</comment>
<dbReference type="InterPro" id="IPR000504">
    <property type="entry name" value="RRM_dom"/>
</dbReference>
<comment type="catalytic activity">
    <reaction evidence="14">
        <text>N(6)-methyl-L-lysyl(4)-[histone H3] + S-adenosyl-L-methionine = N(6),N(6)-dimethyl-L-lysyl(4)-[histone H3] + S-adenosyl-L-homocysteine + H(+)</text>
        <dbReference type="Rhea" id="RHEA:60268"/>
        <dbReference type="Rhea" id="RHEA-COMP:15540"/>
        <dbReference type="Rhea" id="RHEA-COMP:15543"/>
        <dbReference type="ChEBI" id="CHEBI:15378"/>
        <dbReference type="ChEBI" id="CHEBI:57856"/>
        <dbReference type="ChEBI" id="CHEBI:59789"/>
        <dbReference type="ChEBI" id="CHEBI:61929"/>
        <dbReference type="ChEBI" id="CHEBI:61976"/>
    </reaction>
</comment>
<keyword evidence="5 16" id="KW-0158">Chromosome</keyword>
<protein>
    <recommendedName>
        <fullName evidence="4 16">Histone-lysine N-methyltransferase, H3 lysine-4 specific</fullName>
        <ecNumber evidence="3 16">2.1.1.354</ecNumber>
    </recommendedName>
</protein>
<feature type="compositionally biased region" description="Basic and acidic residues" evidence="18">
    <location>
        <begin position="339"/>
        <end position="354"/>
    </location>
</feature>
<evidence type="ECO:0000256" key="11">
    <source>
        <dbReference type="ARBA" id="ARBA00044492"/>
    </source>
</evidence>
<dbReference type="Proteomes" id="UP000298138">
    <property type="component" value="Unassembled WGS sequence"/>
</dbReference>
<dbReference type="Gene3D" id="3.30.70.330">
    <property type="match status" value="1"/>
</dbReference>
<feature type="region of interest" description="Disordered" evidence="18">
    <location>
        <begin position="565"/>
        <end position="660"/>
    </location>
</feature>
<dbReference type="InterPro" id="IPR017111">
    <property type="entry name" value="Set1_fungi"/>
</dbReference>
<organism evidence="22 23">
    <name type="scientific">Ascodesmis nigricans</name>
    <dbReference type="NCBI Taxonomy" id="341454"/>
    <lineage>
        <taxon>Eukaryota</taxon>
        <taxon>Fungi</taxon>
        <taxon>Dikarya</taxon>
        <taxon>Ascomycota</taxon>
        <taxon>Pezizomycotina</taxon>
        <taxon>Pezizomycetes</taxon>
        <taxon>Pezizales</taxon>
        <taxon>Ascodesmidaceae</taxon>
        <taxon>Ascodesmis</taxon>
    </lineage>
</organism>
<reference evidence="22 23" key="1">
    <citation type="submission" date="2019-04" db="EMBL/GenBank/DDBJ databases">
        <title>Comparative genomics and transcriptomics to analyze fruiting body development in filamentous ascomycetes.</title>
        <authorList>
            <consortium name="DOE Joint Genome Institute"/>
            <person name="Lutkenhaus R."/>
            <person name="Traeger S."/>
            <person name="Breuer J."/>
            <person name="Kuo A."/>
            <person name="Lipzen A."/>
            <person name="Pangilinan J."/>
            <person name="Dilworth D."/>
            <person name="Sandor L."/>
            <person name="Poggeler S."/>
            <person name="Barry K."/>
            <person name="Grigoriev I.V."/>
            <person name="Nowrousian M."/>
        </authorList>
    </citation>
    <scope>NUCLEOTIDE SEQUENCE [LARGE SCALE GENOMIC DNA]</scope>
    <source>
        <strain evidence="22 23">CBS 389.68</strain>
    </source>
</reference>
<evidence type="ECO:0000256" key="16">
    <source>
        <dbReference type="PIRNR" id="PIRNR037104"/>
    </source>
</evidence>
<dbReference type="SMART" id="SM00317">
    <property type="entry name" value="SET"/>
    <property type="match status" value="1"/>
</dbReference>
<dbReference type="EC" id="2.1.1.354" evidence="3 16"/>
<feature type="region of interest" description="Disordered" evidence="18">
    <location>
        <begin position="907"/>
        <end position="932"/>
    </location>
</feature>
<dbReference type="Pfam" id="PF11764">
    <property type="entry name" value="N-SET"/>
    <property type="match status" value="1"/>
</dbReference>
<comment type="function">
    <text evidence="11">Catalytic component of the COMPASS (Set1C) complex that specifically mono-, di- and trimethylates histone H3 to form H3K4me1/2/3. Binds RNAs which might negatively affect its histone methyltransferase activity. COMPASS recognizes ubiquitinated H2B on one face of the nucleosome which stimulates the methylation of H3 on the opposing face.</text>
</comment>
<gene>
    <name evidence="22" type="ORF">EX30DRAFT_159226</name>
</gene>
<feature type="compositionally biased region" description="Basic and acidic residues" evidence="18">
    <location>
        <begin position="89"/>
        <end position="101"/>
    </location>
</feature>
<comment type="function">
    <text evidence="16">Catalytic component of the COMPASS (Set1C) complex that specifically mono-, di- and trimethylates histone H3 to form H3K4me1/2/3. COMPASS recognizes ubiquitinated H2B on one face of the nucleosome which stimulates the methylation of H3 on the opposing face.</text>
</comment>
<dbReference type="GO" id="GO:0140999">
    <property type="term" value="F:histone H3K4 trimethyltransferase activity"/>
    <property type="evidence" value="ECO:0007669"/>
    <property type="project" value="UniProtKB-EC"/>
</dbReference>
<keyword evidence="6 16" id="KW-0489">Methyltransferase</keyword>
<dbReference type="GO" id="GO:0032259">
    <property type="term" value="P:methylation"/>
    <property type="evidence" value="ECO:0007669"/>
    <property type="project" value="UniProtKB-KW"/>
</dbReference>
<proteinExistence type="predicted"/>
<evidence type="ECO:0000256" key="14">
    <source>
        <dbReference type="ARBA" id="ARBA00047583"/>
    </source>
</evidence>
<feature type="domain" description="RRM" evidence="19">
    <location>
        <begin position="206"/>
        <end position="292"/>
    </location>
</feature>
<feature type="compositionally biased region" description="Basic residues" evidence="18">
    <location>
        <begin position="457"/>
        <end position="473"/>
    </location>
</feature>
<evidence type="ECO:0000256" key="13">
    <source>
        <dbReference type="ARBA" id="ARBA00047571"/>
    </source>
</evidence>
<dbReference type="PIRSF" id="PIRSF037104">
    <property type="entry name" value="Histone_H3-K4_mtfrase_Set1_fun"/>
    <property type="match status" value="1"/>
</dbReference>
<evidence type="ECO:0000256" key="8">
    <source>
        <dbReference type="ARBA" id="ARBA00022691"/>
    </source>
</evidence>
<evidence type="ECO:0000256" key="4">
    <source>
        <dbReference type="ARBA" id="ARBA00015839"/>
    </source>
</evidence>
<evidence type="ECO:0000256" key="6">
    <source>
        <dbReference type="ARBA" id="ARBA00022603"/>
    </source>
</evidence>
<dbReference type="InterPro" id="IPR044570">
    <property type="entry name" value="Set1-like"/>
</dbReference>
<sequence>MSRAGYADFFPTAPSVLARKAKDERLARWKSTQQAKQLQQTIDEDHQSIHAKDAPSSETATSTSTVASNASYTTLTPATSNSSPPAHASPDKQSEPEHNAKPEVPAPVLLTPKATPPAVSTPPARKRRNCRITFDPVLEKDKIPELGKYPIYRWDGEGITTPIEDPRKQIPDYGAAAKNGKKQQRDVLGRVQWAWDANYIGPGPPSQILITGLSPLTMEPEISMHFRTFGEIKSLTMKYDPATGGSLGVCSILYRDSKSLRLLGHQAAKEAVARGNGLNIGMQRIRVTLDRDGLKCAKVVEGILHAKQRKEDEEARKREEERLSKERASRSYGSSDMNGMRRDRSPIRDHDSRFSKPRPANYVAYNELGSRPAVFISARNVPGGEKMVRHMYGRLRNFGLDEILTDICGFFVVFNDLHGMERCYNLCNGDHLFSHRMWMKPYPTGNTGKKTISQSQRRARSRSRSRSPQRSRQKLNPVTLATTSIIRELKVTVLKDIRKRVADAEIYDLLDPVVLAKRRKLDTPTVTISPAKPAMDTIDDPTTETKPIYANLAALPRFKRRVRKAETPLSDASPMPGSHRRKSSIDDARPLMHRLNQYDADASDDDSGIGSRGMSTEPGDDEVSISTEQRLKKRKRNMGGRTPSRLKGSVLSDEEGEPVDINKEMEDFIADSDEEMQVSRKRPKKSKKPKRAEEIIFTPSASEDETVEPDVKRKGEVVPDEDEHIDMSMDVDEEIPDVMEAILQEEKKAGRDAELLTPTDVDLDNEPSASVTLRLPEKTELPEWALSTPEHQQPTIYDDPTIILDLDGLQDLVKDDEDFDFLRAALASAQKGDIGNPHAFACRIKEIKAANMEGEPGLIRKKPKIEGFYRPNPTGCARTEGYRRIPEAEKSMYLPHRLAVAAKRADMAKNKDSNHAAPINTTKPVSSSRSNRVNNRRLVAELNNQKQILSGDADIVRFNQLKKRKKPVKFARSAIHNWGLYAMENIAANDMIIEYVGEKVRQQVADLRERKYLKSGIGSSYLFRIDENTVIDATKHGGIARFINHSCTPNCTAKIIKVEGSKRIVIYALRDIAENEELTYDYKFERELDSEERIPCLCGSSGCKGFLN</sequence>
<dbReference type="InterPro" id="IPR003616">
    <property type="entry name" value="Post-SET_dom"/>
</dbReference>
<comment type="catalytic activity">
    <reaction evidence="15">
        <text>N(6),N(6)-dimethyl-L-lysyl(4)-[histone H3] + S-adenosyl-L-methionine = N(6),N(6),N(6)-trimethyl-L-lysyl(4)-[histone H3] + S-adenosyl-L-homocysteine + H(+)</text>
        <dbReference type="Rhea" id="RHEA:60272"/>
        <dbReference type="Rhea" id="RHEA-COMP:15537"/>
        <dbReference type="Rhea" id="RHEA-COMP:15540"/>
        <dbReference type="ChEBI" id="CHEBI:15378"/>
        <dbReference type="ChEBI" id="CHEBI:57856"/>
        <dbReference type="ChEBI" id="CHEBI:59789"/>
        <dbReference type="ChEBI" id="CHEBI:61961"/>
        <dbReference type="ChEBI" id="CHEBI:61976"/>
    </reaction>
</comment>
<keyword evidence="9 16" id="KW-0156">Chromatin regulator</keyword>
<name>A0A4S2MMN6_9PEZI</name>
<dbReference type="InterPro" id="IPR035979">
    <property type="entry name" value="RBD_domain_sf"/>
</dbReference>
<dbReference type="Pfam" id="PF00076">
    <property type="entry name" value="RRM_1"/>
    <property type="match status" value="1"/>
</dbReference>
<keyword evidence="17" id="KW-0694">RNA-binding</keyword>
<keyword evidence="7 16" id="KW-0808">Transferase</keyword>
<keyword evidence="8 16" id="KW-0949">S-adenosyl-L-methionine</keyword>
<dbReference type="GO" id="GO:0003723">
    <property type="term" value="F:RNA binding"/>
    <property type="evidence" value="ECO:0007669"/>
    <property type="project" value="UniProtKB-UniRule"/>
</dbReference>
<evidence type="ECO:0000256" key="17">
    <source>
        <dbReference type="PROSITE-ProRule" id="PRU00176"/>
    </source>
</evidence>
<evidence type="ECO:0000256" key="5">
    <source>
        <dbReference type="ARBA" id="ARBA00022454"/>
    </source>
</evidence>
<evidence type="ECO:0000259" key="21">
    <source>
        <dbReference type="PROSITE" id="PS50868"/>
    </source>
</evidence>
<dbReference type="InterPro" id="IPR024657">
    <property type="entry name" value="COMPASS_Set1_N-SET"/>
</dbReference>
<dbReference type="STRING" id="341454.A0A4S2MMN6"/>
<evidence type="ECO:0000313" key="22">
    <source>
        <dbReference type="EMBL" id="TGZ78350.1"/>
    </source>
</evidence>
<dbReference type="GO" id="GO:0048188">
    <property type="term" value="C:Set1C/COMPASS complex"/>
    <property type="evidence" value="ECO:0007669"/>
    <property type="project" value="InterPro"/>
</dbReference>
<comment type="subunit">
    <text evidence="16">Component of the COMPASS (Set1C) complex.</text>
</comment>
<feature type="compositionally biased region" description="Basic residues" evidence="18">
    <location>
        <begin position="679"/>
        <end position="690"/>
    </location>
</feature>
<evidence type="ECO:0000256" key="10">
    <source>
        <dbReference type="ARBA" id="ARBA00023242"/>
    </source>
</evidence>
<dbReference type="SMART" id="SM01291">
    <property type="entry name" value="N-SET"/>
    <property type="match status" value="1"/>
</dbReference>
<feature type="compositionally biased region" description="Low complexity" evidence="18">
    <location>
        <begin position="56"/>
        <end position="74"/>
    </location>
</feature>
<dbReference type="InterPro" id="IPR046341">
    <property type="entry name" value="SET_dom_sf"/>
</dbReference>
<dbReference type="InterPro" id="IPR012677">
    <property type="entry name" value="Nucleotide-bd_a/b_plait_sf"/>
</dbReference>
<feature type="region of interest" description="Disordered" evidence="18">
    <location>
        <begin position="672"/>
        <end position="692"/>
    </location>
</feature>
<dbReference type="PANTHER" id="PTHR45814">
    <property type="entry name" value="HISTONE-LYSINE N-METHYLTRANSFERASE SETD1"/>
    <property type="match status" value="1"/>
</dbReference>
<evidence type="ECO:0000256" key="7">
    <source>
        <dbReference type="ARBA" id="ARBA00022679"/>
    </source>
</evidence>
<dbReference type="SUPFAM" id="SSF82199">
    <property type="entry name" value="SET domain"/>
    <property type="match status" value="1"/>
</dbReference>
<feature type="region of interest" description="Disordered" evidence="18">
    <location>
        <begin position="444"/>
        <end position="477"/>
    </location>
</feature>
<feature type="domain" description="SET" evidence="20">
    <location>
        <begin position="966"/>
        <end position="1083"/>
    </location>
</feature>
<evidence type="ECO:0000256" key="9">
    <source>
        <dbReference type="ARBA" id="ARBA00022853"/>
    </source>
</evidence>
<evidence type="ECO:0000256" key="18">
    <source>
        <dbReference type="SAM" id="MobiDB-lite"/>
    </source>
</evidence>
<feature type="compositionally biased region" description="Polar residues" evidence="18">
    <location>
        <begin position="75"/>
        <end position="84"/>
    </location>
</feature>
<dbReference type="SMART" id="SM00508">
    <property type="entry name" value="PostSET"/>
    <property type="match status" value="1"/>
</dbReference>
<dbReference type="GO" id="GO:0005694">
    <property type="term" value="C:chromosome"/>
    <property type="evidence" value="ECO:0007669"/>
    <property type="project" value="UniProtKB-SubCell"/>
</dbReference>
<dbReference type="CDD" id="cd20072">
    <property type="entry name" value="SET_SET1"/>
    <property type="match status" value="1"/>
</dbReference>
<dbReference type="FunCoup" id="A0A4S2MMN6">
    <property type="interactions" value="120"/>
</dbReference>
<accession>A0A4S2MMN6</accession>
<comment type="subunit">
    <text evidence="12">Component of the Set1C/COMPASS complex.</text>
</comment>
<dbReference type="PROSITE" id="PS50868">
    <property type="entry name" value="POST_SET"/>
    <property type="match status" value="1"/>
</dbReference>
<dbReference type="Pfam" id="PF00856">
    <property type="entry name" value="SET"/>
    <property type="match status" value="1"/>
</dbReference>
<evidence type="ECO:0000259" key="19">
    <source>
        <dbReference type="PROSITE" id="PS50102"/>
    </source>
</evidence>
<dbReference type="OrthoDB" id="308383at2759"/>
<dbReference type="EMBL" id="ML220142">
    <property type="protein sequence ID" value="TGZ78350.1"/>
    <property type="molecule type" value="Genomic_DNA"/>
</dbReference>
<dbReference type="SMART" id="SM00360">
    <property type="entry name" value="RRM"/>
    <property type="match status" value="1"/>
</dbReference>
<evidence type="ECO:0000256" key="1">
    <source>
        <dbReference type="ARBA" id="ARBA00004123"/>
    </source>
</evidence>
<comment type="subcellular location">
    <subcellularLocation>
        <location evidence="2">Chromosome</location>
    </subcellularLocation>
    <subcellularLocation>
        <location evidence="1 16">Nucleus</location>
    </subcellularLocation>
</comment>
<dbReference type="PANTHER" id="PTHR45814:SF2">
    <property type="entry name" value="HISTONE-LYSINE N-METHYLTRANSFERASE SETD1"/>
    <property type="match status" value="1"/>
</dbReference>
<feature type="compositionally biased region" description="Basic and acidic residues" evidence="18">
    <location>
        <begin position="309"/>
        <end position="329"/>
    </location>
</feature>
<evidence type="ECO:0000256" key="15">
    <source>
        <dbReference type="ARBA" id="ARBA00049129"/>
    </source>
</evidence>
<evidence type="ECO:0000313" key="23">
    <source>
        <dbReference type="Proteomes" id="UP000298138"/>
    </source>
</evidence>
<dbReference type="InParanoid" id="A0A4S2MMN6"/>
<dbReference type="InterPro" id="IPR024636">
    <property type="entry name" value="SET_assoc"/>
</dbReference>
<dbReference type="SUPFAM" id="SSF54928">
    <property type="entry name" value="RNA-binding domain, RBD"/>
    <property type="match status" value="1"/>
</dbReference>